<accession>A0A497E411</accession>
<keyword evidence="12" id="KW-0969">Cilium</keyword>
<dbReference type="PANTHER" id="PTHR30034:SF6">
    <property type="entry name" value="YOP PROTEINS TRANSLOCATION PROTEIN Q"/>
    <property type="match status" value="1"/>
</dbReference>
<evidence type="ECO:0000256" key="5">
    <source>
        <dbReference type="ARBA" id="ARBA00022475"/>
    </source>
</evidence>
<dbReference type="Proteomes" id="UP000279422">
    <property type="component" value="Unassembled WGS sequence"/>
</dbReference>
<dbReference type="GO" id="GO:0003774">
    <property type="term" value="F:cytoskeletal motor activity"/>
    <property type="evidence" value="ECO:0007669"/>
    <property type="project" value="InterPro"/>
</dbReference>
<dbReference type="Gene3D" id="2.30.330.10">
    <property type="entry name" value="SpoA-like"/>
    <property type="match status" value="1"/>
</dbReference>
<dbReference type="InterPro" id="IPR001543">
    <property type="entry name" value="FliN-like_C"/>
</dbReference>
<evidence type="ECO:0000313" key="12">
    <source>
        <dbReference type="EMBL" id="RLE09069.1"/>
    </source>
</evidence>
<evidence type="ECO:0000256" key="9">
    <source>
        <dbReference type="ARBA" id="ARBA00023143"/>
    </source>
</evidence>
<dbReference type="Pfam" id="PF01052">
    <property type="entry name" value="FliMN_C"/>
    <property type="match status" value="1"/>
</dbReference>
<evidence type="ECO:0000256" key="2">
    <source>
        <dbReference type="ARBA" id="ARBA00004202"/>
    </source>
</evidence>
<dbReference type="PANTHER" id="PTHR30034">
    <property type="entry name" value="FLAGELLAR MOTOR SWITCH PROTEIN FLIM"/>
    <property type="match status" value="1"/>
</dbReference>
<evidence type="ECO:0000256" key="1">
    <source>
        <dbReference type="ARBA" id="ARBA00004117"/>
    </source>
</evidence>
<reference evidence="12 13" key="1">
    <citation type="submission" date="2018-06" db="EMBL/GenBank/DDBJ databases">
        <title>Extensive metabolic versatility and redundancy in microbially diverse, dynamic hydrothermal sediments.</title>
        <authorList>
            <person name="Dombrowski N."/>
            <person name="Teske A."/>
            <person name="Baker B.J."/>
        </authorList>
    </citation>
    <scope>NUCLEOTIDE SEQUENCE [LARGE SCALE GENOMIC DNA]</scope>
    <source>
        <strain evidence="12">B47_G16</strain>
    </source>
</reference>
<dbReference type="GO" id="GO:0050918">
    <property type="term" value="P:positive chemotaxis"/>
    <property type="evidence" value="ECO:0007669"/>
    <property type="project" value="TreeGrafter"/>
</dbReference>
<keyword evidence="12" id="KW-0282">Flagellum</keyword>
<comment type="similarity">
    <text evidence="3">Belongs to the FliM family.</text>
</comment>
<dbReference type="GO" id="GO:0009425">
    <property type="term" value="C:bacterial-type flagellum basal body"/>
    <property type="evidence" value="ECO:0007669"/>
    <property type="project" value="UniProtKB-SubCell"/>
</dbReference>
<gene>
    <name evidence="12" type="primary">fliM</name>
    <name evidence="12" type="ORF">DRJ00_05170</name>
</gene>
<feature type="domain" description="Flagellar motor switch protein FliN-like C-terminal" evidence="11">
    <location>
        <begin position="253"/>
        <end position="322"/>
    </location>
</feature>
<evidence type="ECO:0000313" key="13">
    <source>
        <dbReference type="Proteomes" id="UP000279422"/>
    </source>
</evidence>
<keyword evidence="12" id="KW-0966">Cell projection</keyword>
<dbReference type="InterPro" id="IPR001689">
    <property type="entry name" value="Flag_FliM"/>
</dbReference>
<evidence type="ECO:0000256" key="6">
    <source>
        <dbReference type="ARBA" id="ARBA00022500"/>
    </source>
</evidence>
<organism evidence="12 13">
    <name type="scientific">Aerophobetes bacterium</name>
    <dbReference type="NCBI Taxonomy" id="2030807"/>
    <lineage>
        <taxon>Bacteria</taxon>
        <taxon>Candidatus Aerophobota</taxon>
    </lineage>
</organism>
<dbReference type="Pfam" id="PF02154">
    <property type="entry name" value="FliM"/>
    <property type="match status" value="1"/>
</dbReference>
<keyword evidence="6" id="KW-0145">Chemotaxis</keyword>
<dbReference type="SUPFAM" id="SSF101801">
    <property type="entry name" value="Surface presentation of antigens (SPOA)"/>
    <property type="match status" value="1"/>
</dbReference>
<name>A0A497E411_UNCAE</name>
<keyword evidence="9" id="KW-0975">Bacterial flagellum</keyword>
<evidence type="ECO:0000256" key="4">
    <source>
        <dbReference type="ARBA" id="ARBA00021898"/>
    </source>
</evidence>
<evidence type="ECO:0000256" key="3">
    <source>
        <dbReference type="ARBA" id="ARBA00011049"/>
    </source>
</evidence>
<dbReference type="AlphaFoldDB" id="A0A497E411"/>
<dbReference type="InterPro" id="IPR036429">
    <property type="entry name" value="SpoA-like_sf"/>
</dbReference>
<keyword evidence="8" id="KW-0472">Membrane</keyword>
<keyword evidence="5" id="KW-1003">Cell membrane</keyword>
<keyword evidence="7" id="KW-0283">Flagellar rotation</keyword>
<dbReference type="CDD" id="cd17908">
    <property type="entry name" value="FliM"/>
    <property type="match status" value="1"/>
</dbReference>
<comment type="subcellular location">
    <subcellularLocation>
        <location evidence="1">Bacterial flagellum basal body</location>
    </subcellularLocation>
    <subcellularLocation>
        <location evidence="2">Cell membrane</location>
        <topology evidence="2">Peripheral membrane protein</topology>
    </subcellularLocation>
</comment>
<dbReference type="SUPFAM" id="SSF103039">
    <property type="entry name" value="CheC-like"/>
    <property type="match status" value="1"/>
</dbReference>
<evidence type="ECO:0000256" key="7">
    <source>
        <dbReference type="ARBA" id="ARBA00022779"/>
    </source>
</evidence>
<dbReference type="PIRSF" id="PIRSF002888">
    <property type="entry name" value="FliM"/>
    <property type="match status" value="1"/>
</dbReference>
<protein>
    <recommendedName>
        <fullName evidence="4 10">Flagellar motor switch protein FliM</fullName>
    </recommendedName>
</protein>
<dbReference type="GO" id="GO:0071978">
    <property type="term" value="P:bacterial-type flagellum-dependent swarming motility"/>
    <property type="evidence" value="ECO:0007669"/>
    <property type="project" value="TreeGrafter"/>
</dbReference>
<evidence type="ECO:0000256" key="8">
    <source>
        <dbReference type="ARBA" id="ARBA00023136"/>
    </source>
</evidence>
<dbReference type="Gene3D" id="3.40.1550.10">
    <property type="entry name" value="CheC-like"/>
    <property type="match status" value="1"/>
</dbReference>
<dbReference type="InterPro" id="IPR028976">
    <property type="entry name" value="CheC-like_sf"/>
</dbReference>
<dbReference type="NCBIfam" id="TIGR01397">
    <property type="entry name" value="fliM_switch"/>
    <property type="match status" value="1"/>
</dbReference>
<sequence>MGEMLSREEVEKLLSAVSSGKISVRETRKVFKKTATPYDFRQADIVPKDQIRLLERIHQNFIHIYVTPLANYLRTIVEFELIKVEQIKFIEFMVSLPNPTYINILDLSPLKGRAILEINPSLTFAIIDLLLGGLGRGTDEARELTDIEHSIMEKVVFLTLDYLKQAWKPIFPFVFKVQSTETNPQFAQIVGGEERVISITMEGRIGKSSGLMNLCIPYLTIKPIISKLASQYRAFSDYESVDKEQNSSMEKAMGKVEVTLVAELGKSQITIKDFLQLGVGDVIRLGQSIHQNIIVKVENSPKFYAIPGRVGKQMAVQVSSLVEPKDDVKEKKES</sequence>
<evidence type="ECO:0000256" key="10">
    <source>
        <dbReference type="NCBIfam" id="TIGR01397"/>
    </source>
</evidence>
<proteinExistence type="inferred from homology"/>
<dbReference type="EMBL" id="QMPZ01000065">
    <property type="protein sequence ID" value="RLE09069.1"/>
    <property type="molecule type" value="Genomic_DNA"/>
</dbReference>
<evidence type="ECO:0000259" key="11">
    <source>
        <dbReference type="Pfam" id="PF01052"/>
    </source>
</evidence>
<dbReference type="GO" id="GO:0005886">
    <property type="term" value="C:plasma membrane"/>
    <property type="evidence" value="ECO:0007669"/>
    <property type="project" value="UniProtKB-SubCell"/>
</dbReference>
<comment type="caution">
    <text evidence="12">The sequence shown here is derived from an EMBL/GenBank/DDBJ whole genome shotgun (WGS) entry which is preliminary data.</text>
</comment>
<dbReference type="PRINTS" id="PR00955">
    <property type="entry name" value="FLGMOTORFLIM"/>
</dbReference>